<dbReference type="InterPro" id="IPR042099">
    <property type="entry name" value="ANL_N_sf"/>
</dbReference>
<evidence type="ECO:0000259" key="2">
    <source>
        <dbReference type="Pfam" id="PF00501"/>
    </source>
</evidence>
<accession>S3HCM1</accession>
<dbReference type="InterPro" id="IPR025110">
    <property type="entry name" value="AMP-bd_C"/>
</dbReference>
<evidence type="ECO:0000313" key="4">
    <source>
        <dbReference type="EMBL" id="EPE96404.1"/>
    </source>
</evidence>
<dbReference type="HOGENOM" id="CLU_000022_59_0_5"/>
<dbReference type="GO" id="GO:0046872">
    <property type="term" value="F:metal ion binding"/>
    <property type="evidence" value="ECO:0007669"/>
    <property type="project" value="UniProtKB-KW"/>
</dbReference>
<dbReference type="EMBL" id="AEYE02000025">
    <property type="protein sequence ID" value="EPE96404.1"/>
    <property type="molecule type" value="Genomic_DNA"/>
</dbReference>
<dbReference type="InterPro" id="IPR045851">
    <property type="entry name" value="AMP-bd_C_sf"/>
</dbReference>
<gene>
    <name evidence="4" type="ORF">RGCCGE502_21090</name>
</gene>
<organism evidence="4 5">
    <name type="scientific">Rhizobium grahamii CCGE 502</name>
    <dbReference type="NCBI Taxonomy" id="990285"/>
    <lineage>
        <taxon>Bacteria</taxon>
        <taxon>Pseudomonadati</taxon>
        <taxon>Pseudomonadota</taxon>
        <taxon>Alphaproteobacteria</taxon>
        <taxon>Hyphomicrobiales</taxon>
        <taxon>Rhizobiaceae</taxon>
        <taxon>Rhizobium/Agrobacterium group</taxon>
        <taxon>Rhizobium</taxon>
    </lineage>
</organism>
<dbReference type="PANTHER" id="PTHR43767:SF1">
    <property type="entry name" value="NONRIBOSOMAL PEPTIDE SYNTHASE PES1 (EUROFUNG)-RELATED"/>
    <property type="match status" value="1"/>
</dbReference>
<dbReference type="STRING" id="990285.RGCCGE502_21090"/>
<dbReference type="Pfam" id="PF00501">
    <property type="entry name" value="AMP-binding"/>
    <property type="match status" value="1"/>
</dbReference>
<proteinExistence type="predicted"/>
<evidence type="ECO:0000256" key="1">
    <source>
        <dbReference type="ARBA" id="ARBA00022723"/>
    </source>
</evidence>
<evidence type="ECO:0000259" key="3">
    <source>
        <dbReference type="Pfam" id="PF13193"/>
    </source>
</evidence>
<dbReference type="InterPro" id="IPR050237">
    <property type="entry name" value="ATP-dep_AMP-bd_enzyme"/>
</dbReference>
<dbReference type="AlphaFoldDB" id="S3HCM1"/>
<dbReference type="InterPro" id="IPR000873">
    <property type="entry name" value="AMP-dep_synth/lig_dom"/>
</dbReference>
<protein>
    <submittedName>
        <fullName evidence="4">AMP-binding domain protein</fullName>
    </submittedName>
</protein>
<dbReference type="eggNOG" id="COG0318">
    <property type="taxonomic scope" value="Bacteria"/>
</dbReference>
<dbReference type="SUPFAM" id="SSF56801">
    <property type="entry name" value="Acetyl-CoA synthetase-like"/>
    <property type="match status" value="1"/>
</dbReference>
<keyword evidence="5" id="KW-1185">Reference proteome</keyword>
<dbReference type="Gene3D" id="3.40.50.12780">
    <property type="entry name" value="N-terminal domain of ligase-like"/>
    <property type="match status" value="1"/>
</dbReference>
<comment type="caution">
    <text evidence="4">The sequence shown here is derived from an EMBL/GenBank/DDBJ whole genome shotgun (WGS) entry which is preliminary data.</text>
</comment>
<evidence type="ECO:0000313" key="5">
    <source>
        <dbReference type="Proteomes" id="UP000014411"/>
    </source>
</evidence>
<dbReference type="Pfam" id="PF13193">
    <property type="entry name" value="AMP-binding_C"/>
    <property type="match status" value="1"/>
</dbReference>
<dbReference type="PANTHER" id="PTHR43767">
    <property type="entry name" value="LONG-CHAIN-FATTY-ACID--COA LIGASE"/>
    <property type="match status" value="1"/>
</dbReference>
<feature type="domain" description="AMP-binding enzyme C-terminal" evidence="3">
    <location>
        <begin position="501"/>
        <end position="576"/>
    </location>
</feature>
<dbReference type="RefSeq" id="WP_016556176.1">
    <property type="nucleotide sequence ID" value="NZ_AEYE02000025.1"/>
</dbReference>
<reference evidence="4 5" key="1">
    <citation type="journal article" date="2012" name="J. Bacteriol.">
        <title>Genome sequence of Rhizobium grahamii CCGE502, a broad-host-range symbiont with low nodulation competitiveness in Phaseolus vulgaris.</title>
        <authorList>
            <person name="Althabegoiti M.J."/>
            <person name="Lozano L."/>
            <person name="Torres-Tejerizo G."/>
            <person name="Ormeno-Orrillo E."/>
            <person name="Rogel M.A."/>
            <person name="Gonzalez V."/>
            <person name="Martinez-Romero E."/>
        </authorList>
    </citation>
    <scope>NUCLEOTIDE SEQUENCE [LARGE SCALE GENOMIC DNA]</scope>
    <source>
        <strain evidence="4 5">CCGE 502</strain>
    </source>
</reference>
<keyword evidence="1" id="KW-0479">Metal-binding</keyword>
<dbReference type="NCBIfam" id="NF005714">
    <property type="entry name" value="PRK07529.1"/>
    <property type="match status" value="1"/>
</dbReference>
<name>S3HCM1_9HYPH</name>
<dbReference type="Gene3D" id="3.30.300.30">
    <property type="match status" value="1"/>
</dbReference>
<dbReference type="GO" id="GO:0016878">
    <property type="term" value="F:acid-thiol ligase activity"/>
    <property type="evidence" value="ECO:0007669"/>
    <property type="project" value="UniProtKB-ARBA"/>
</dbReference>
<dbReference type="Proteomes" id="UP000014411">
    <property type="component" value="Unassembled WGS sequence"/>
</dbReference>
<sequence>MLATNPGGFGRPIVALPDVEAFEQFPLPERALPASTYEMLARGAAVAPDQPALSFFLRSDDFREPFVWTHAELLADITKTANALRRLGVGRDDVVAFVLPNLPETHFVIWGSEVAGIAFAVNPLLEAAQISELLAAGRAKWLVTLEPFSGFDIWQKALKAAATVPDLQGILTVGLAPYLRHGTDEASEAGSSTVGVDGVSIPILNLREQMAVESGEGLTFDTPGPEDISSYFCTGGTTGLPKIAARTHQSEVFDAWSTQAMTGDALAPGKTIFCGLPLFHVNGQLVTGLMPWSQGGHVVLGTPYGYRGEGVVPSFWEMVEHYRIAAFSGVPTVFSALLQVPVGGRDISSVGYGFCGAAPMPVELFRTFENTIGIRILEAYGLTEGACVSSVNPPEGERRIGSIGLRLPYQQMASVRLDDSGTFVGFAETEEVGVLAIRGPNVFAGYINAEHNKGLWIEIDGERWLNTGDLARQDADGYFWLTGRKKELIIRGGHNIDPKLIENAVQDHPAVQLAAAVGRPDARAGELPILYVQLKPAMVASEADLLAHAVDRIPERAAHPKSVRILSSMPVTPVGKIFKPALSMLEIEDVVRQEAEASGIALTSLSVVQDARLGVLARIATEGDPAPLHEKLVRYAFKAQFQQSGNQS</sequence>
<feature type="domain" description="AMP-dependent synthetase/ligase" evidence="2">
    <location>
        <begin position="42"/>
        <end position="446"/>
    </location>
</feature>
<dbReference type="PROSITE" id="PS00455">
    <property type="entry name" value="AMP_BINDING"/>
    <property type="match status" value="1"/>
</dbReference>
<dbReference type="InterPro" id="IPR020845">
    <property type="entry name" value="AMP-binding_CS"/>
</dbReference>